<dbReference type="Proteomes" id="UP000002640">
    <property type="component" value="Unassembled WGS sequence"/>
</dbReference>
<proteinExistence type="predicted"/>
<keyword evidence="1" id="KW-1133">Transmembrane helix</keyword>
<sequence>MRCRLRETPVAARTRGRTFLPLAVVAGLLCGAFSVAAAADSDTELQRQGEAQDFGLRGLMPILNGTYSNVSGDYDYHCTRYGSHDNDDEDSSEGRSSSKTVIIGVGIGVGLLLVTVCLTWKACVECCTSSNRRSRHRAFIERSYVLLRV</sequence>
<name>G4YKC1_PHYSP</name>
<keyword evidence="1" id="KW-0812">Transmembrane</keyword>
<protein>
    <submittedName>
        <fullName evidence="2">Uncharacterized protein</fullName>
    </submittedName>
</protein>
<evidence type="ECO:0000256" key="1">
    <source>
        <dbReference type="SAM" id="Phobius"/>
    </source>
</evidence>
<dbReference type="RefSeq" id="XP_009515480.1">
    <property type="nucleotide sequence ID" value="XM_009517185.1"/>
</dbReference>
<gene>
    <name evidence="2" type="ORF">PHYSODRAFT_473613</name>
</gene>
<evidence type="ECO:0000313" key="2">
    <source>
        <dbReference type="EMBL" id="EGZ28205.1"/>
    </source>
</evidence>
<dbReference type="InParanoid" id="G4YKC1"/>
<keyword evidence="1" id="KW-0472">Membrane</keyword>
<accession>G4YKC1</accession>
<dbReference type="EMBL" id="JH159151">
    <property type="protein sequence ID" value="EGZ28205.1"/>
    <property type="molecule type" value="Genomic_DNA"/>
</dbReference>
<keyword evidence="3" id="KW-1185">Reference proteome</keyword>
<evidence type="ECO:0000313" key="3">
    <source>
        <dbReference type="Proteomes" id="UP000002640"/>
    </source>
</evidence>
<dbReference type="KEGG" id="psoj:PHYSODRAFT_473613"/>
<organism evidence="2 3">
    <name type="scientific">Phytophthora sojae (strain P6497)</name>
    <name type="common">Soybean stem and root rot agent</name>
    <name type="synonym">Phytophthora megasperma f. sp. glycines</name>
    <dbReference type="NCBI Taxonomy" id="1094619"/>
    <lineage>
        <taxon>Eukaryota</taxon>
        <taxon>Sar</taxon>
        <taxon>Stramenopiles</taxon>
        <taxon>Oomycota</taxon>
        <taxon>Peronosporomycetes</taxon>
        <taxon>Peronosporales</taxon>
        <taxon>Peronosporaceae</taxon>
        <taxon>Phytophthora</taxon>
    </lineage>
</organism>
<dbReference type="GeneID" id="20654378"/>
<dbReference type="AlphaFoldDB" id="G4YKC1"/>
<feature type="transmembrane region" description="Helical" evidence="1">
    <location>
        <begin position="101"/>
        <end position="124"/>
    </location>
</feature>
<reference evidence="2 3" key="1">
    <citation type="journal article" date="2006" name="Science">
        <title>Phytophthora genome sequences uncover evolutionary origins and mechanisms of pathogenesis.</title>
        <authorList>
            <person name="Tyler B.M."/>
            <person name="Tripathy S."/>
            <person name="Zhang X."/>
            <person name="Dehal P."/>
            <person name="Jiang R.H."/>
            <person name="Aerts A."/>
            <person name="Arredondo F.D."/>
            <person name="Baxter L."/>
            <person name="Bensasson D."/>
            <person name="Beynon J.L."/>
            <person name="Chapman J."/>
            <person name="Damasceno C.M."/>
            <person name="Dorrance A.E."/>
            <person name="Dou D."/>
            <person name="Dickerman A.W."/>
            <person name="Dubchak I.L."/>
            <person name="Garbelotto M."/>
            <person name="Gijzen M."/>
            <person name="Gordon S.G."/>
            <person name="Govers F."/>
            <person name="Grunwald N.J."/>
            <person name="Huang W."/>
            <person name="Ivors K.L."/>
            <person name="Jones R.W."/>
            <person name="Kamoun S."/>
            <person name="Krampis K."/>
            <person name="Lamour K.H."/>
            <person name="Lee M.K."/>
            <person name="McDonald W.H."/>
            <person name="Medina M."/>
            <person name="Meijer H.J."/>
            <person name="Nordberg E.K."/>
            <person name="Maclean D.J."/>
            <person name="Ospina-Giraldo M.D."/>
            <person name="Morris P.F."/>
            <person name="Phuntumart V."/>
            <person name="Putnam N.H."/>
            <person name="Rash S."/>
            <person name="Rose J.K."/>
            <person name="Sakihama Y."/>
            <person name="Salamov A.A."/>
            <person name="Savidor A."/>
            <person name="Scheuring C.F."/>
            <person name="Smith B.M."/>
            <person name="Sobral B.W."/>
            <person name="Terry A."/>
            <person name="Torto-Alalibo T.A."/>
            <person name="Win J."/>
            <person name="Xu Z."/>
            <person name="Zhang H."/>
            <person name="Grigoriev I.V."/>
            <person name="Rokhsar D.S."/>
            <person name="Boore J.L."/>
        </authorList>
    </citation>
    <scope>NUCLEOTIDE SEQUENCE [LARGE SCALE GENOMIC DNA]</scope>
    <source>
        <strain evidence="2 3">P6497</strain>
    </source>
</reference>